<accession>A0A1H8EG24</accession>
<evidence type="ECO:0000313" key="6">
    <source>
        <dbReference type="EMBL" id="SEN18340.1"/>
    </source>
</evidence>
<dbReference type="STRING" id="1121117.SAMN02745977_00674"/>
<dbReference type="GO" id="GO:0008253">
    <property type="term" value="F:5'-nucleotidase activity"/>
    <property type="evidence" value="ECO:0007669"/>
    <property type="project" value="TreeGrafter"/>
</dbReference>
<keyword evidence="7" id="KW-1185">Reference proteome</keyword>
<dbReference type="InterPro" id="IPR006146">
    <property type="entry name" value="5'-Nucleotdase_CS"/>
</dbReference>
<dbReference type="GO" id="GO:0009166">
    <property type="term" value="P:nucleotide catabolic process"/>
    <property type="evidence" value="ECO:0007669"/>
    <property type="project" value="InterPro"/>
</dbReference>
<dbReference type="PANTHER" id="PTHR11575:SF24">
    <property type="entry name" value="5'-NUCLEOTIDASE"/>
    <property type="match status" value="1"/>
</dbReference>
<evidence type="ECO:0000256" key="1">
    <source>
        <dbReference type="ARBA" id="ARBA00006654"/>
    </source>
</evidence>
<organism evidence="6 7">
    <name type="scientific">Brachymonas denitrificans DSM 15123</name>
    <dbReference type="NCBI Taxonomy" id="1121117"/>
    <lineage>
        <taxon>Bacteria</taxon>
        <taxon>Pseudomonadati</taxon>
        <taxon>Pseudomonadota</taxon>
        <taxon>Betaproteobacteria</taxon>
        <taxon>Burkholderiales</taxon>
        <taxon>Comamonadaceae</taxon>
        <taxon>Brachymonas</taxon>
    </lineage>
</organism>
<dbReference type="SUPFAM" id="SSF55816">
    <property type="entry name" value="5'-nucleotidase (syn. UDP-sugar hydrolase), C-terminal domain"/>
    <property type="match status" value="1"/>
</dbReference>
<name>A0A1H8EG24_9BURK</name>
<dbReference type="PROSITE" id="PS00786">
    <property type="entry name" value="5_NUCLEOTIDASE_2"/>
    <property type="match status" value="1"/>
</dbReference>
<dbReference type="InterPro" id="IPR036907">
    <property type="entry name" value="5'-Nucleotdase_C_sf"/>
</dbReference>
<dbReference type="InterPro" id="IPR006179">
    <property type="entry name" value="5_nucleotidase/apyrase"/>
</dbReference>
<protein>
    <submittedName>
        <fullName evidence="6">5'-nucleotidase</fullName>
    </submittedName>
</protein>
<dbReference type="InterPro" id="IPR008334">
    <property type="entry name" value="5'-Nucleotdase_C"/>
</dbReference>
<feature type="domain" description="Calcineurin-like phosphoesterase" evidence="4">
    <location>
        <begin position="44"/>
        <end position="276"/>
    </location>
</feature>
<proteinExistence type="inferred from homology"/>
<keyword evidence="3" id="KW-0547">Nucleotide-binding</keyword>
<dbReference type="GO" id="GO:0008768">
    <property type="term" value="F:UDP-sugar diphosphatase activity"/>
    <property type="evidence" value="ECO:0007669"/>
    <property type="project" value="TreeGrafter"/>
</dbReference>
<dbReference type="Gene3D" id="3.90.780.10">
    <property type="entry name" value="5'-Nucleotidase, C-terminal domain"/>
    <property type="match status" value="1"/>
</dbReference>
<dbReference type="InterPro" id="IPR029052">
    <property type="entry name" value="Metallo-depent_PP-like"/>
</dbReference>
<evidence type="ECO:0000256" key="3">
    <source>
        <dbReference type="RuleBase" id="RU362119"/>
    </source>
</evidence>
<keyword evidence="3" id="KW-0378">Hydrolase</keyword>
<dbReference type="PRINTS" id="PR01607">
    <property type="entry name" value="APYRASEFAMLY"/>
</dbReference>
<dbReference type="PANTHER" id="PTHR11575">
    <property type="entry name" value="5'-NUCLEOTIDASE-RELATED"/>
    <property type="match status" value="1"/>
</dbReference>
<keyword evidence="2 3" id="KW-0732">Signal</keyword>
<evidence type="ECO:0000313" key="7">
    <source>
        <dbReference type="Proteomes" id="UP000199531"/>
    </source>
</evidence>
<dbReference type="Pfam" id="PF00149">
    <property type="entry name" value="Metallophos"/>
    <property type="match status" value="1"/>
</dbReference>
<gene>
    <name evidence="6" type="ORF">SAMN02745977_00674</name>
</gene>
<dbReference type="InterPro" id="IPR004843">
    <property type="entry name" value="Calcineurin-like_PHP"/>
</dbReference>
<dbReference type="SUPFAM" id="SSF56300">
    <property type="entry name" value="Metallo-dependent phosphatases"/>
    <property type="match status" value="1"/>
</dbReference>
<evidence type="ECO:0000256" key="2">
    <source>
        <dbReference type="ARBA" id="ARBA00022729"/>
    </source>
</evidence>
<dbReference type="RefSeq" id="WP_234969960.1">
    <property type="nucleotide sequence ID" value="NZ_FOCW01000001.1"/>
</dbReference>
<feature type="domain" description="5'-Nucleotidase C-terminal" evidence="5">
    <location>
        <begin position="456"/>
        <end position="603"/>
    </location>
</feature>
<dbReference type="GO" id="GO:0030288">
    <property type="term" value="C:outer membrane-bounded periplasmic space"/>
    <property type="evidence" value="ECO:0007669"/>
    <property type="project" value="TreeGrafter"/>
</dbReference>
<comment type="similarity">
    <text evidence="1 3">Belongs to the 5'-nucleotidase family.</text>
</comment>
<dbReference type="GO" id="GO:0046872">
    <property type="term" value="F:metal ion binding"/>
    <property type="evidence" value="ECO:0007669"/>
    <property type="project" value="InterPro"/>
</dbReference>
<dbReference type="AlphaFoldDB" id="A0A1H8EG24"/>
<dbReference type="GO" id="GO:0000166">
    <property type="term" value="F:nucleotide binding"/>
    <property type="evidence" value="ECO:0007669"/>
    <property type="project" value="UniProtKB-KW"/>
</dbReference>
<reference evidence="6 7" key="1">
    <citation type="submission" date="2016-10" db="EMBL/GenBank/DDBJ databases">
        <authorList>
            <person name="de Groot N.N."/>
        </authorList>
    </citation>
    <scope>NUCLEOTIDE SEQUENCE [LARGE SCALE GENOMIC DNA]</scope>
    <source>
        <strain evidence="6 7">DSM 15123</strain>
    </source>
</reference>
<dbReference type="EMBL" id="FOCW01000001">
    <property type="protein sequence ID" value="SEN18340.1"/>
    <property type="molecule type" value="Genomic_DNA"/>
</dbReference>
<sequence>MYATLPPMRLLGGAALCALALAGCGGDSGPGPAPAARPQPMDLTIAHINDSHSNLDSSTRTLSLLQPNGVRTDVEVDAGGFPRVTAAIKAIRASNDNVIALHAGDALTGTLYFNRAGSPGEADAALMNTVCFDAFTLGNHEFDKGDSGLKTFIDLLHAGQCKTPVLSANVKFGASSALAQPGTRNYVLPSTILNRGGHKIGVVGLTVAGKTKESSNPDPETTFENEAVAAQRAIDELKQKGVNKIVVLSHIGYEADKALIAQLSGVDVVVGGDSHTLTGPASMTTYKAGTPAGDYPVLLPNKDGKNACLVQANEYTKVVGELKVSFDAAGDVTACSGTPHVTVSPNYKRVLVVDDAGKPVLDGKNNKTWRTATAEDIASFNQDLTAAGFLRQIEPDAQALQVLQPFKDKVDTFKAQIVATAPQEICSRRVPGGVDSADYSRSSAECNAIGDVSLHGGDIQQLVAQSYLDVANQDYGGADMTLQSGGGVRIPLKGDVTAANVIEVLPFGNMLWRLEITGAEAKAMIEDGLDATFKAGGSTGPYPYTAGLRFDVDQFASKGNRASNLQVFDQASKAWGPLDANKTYKLFVLSFNATGGDGYTTLASIPKERRLDIGVLDADVFQTWIDRIPEKDANGRSVIRKLPLELYSTQFFKMP</sequence>
<feature type="chain" id="PRO_5011332862" evidence="3">
    <location>
        <begin position="23"/>
        <end position="655"/>
    </location>
</feature>
<dbReference type="Proteomes" id="UP000199531">
    <property type="component" value="Unassembled WGS sequence"/>
</dbReference>
<dbReference type="Gene3D" id="3.60.21.10">
    <property type="match status" value="1"/>
</dbReference>
<dbReference type="Pfam" id="PF02872">
    <property type="entry name" value="5_nucleotid_C"/>
    <property type="match status" value="1"/>
</dbReference>
<evidence type="ECO:0000259" key="5">
    <source>
        <dbReference type="Pfam" id="PF02872"/>
    </source>
</evidence>
<evidence type="ECO:0000259" key="4">
    <source>
        <dbReference type="Pfam" id="PF00149"/>
    </source>
</evidence>
<feature type="signal peptide" evidence="3">
    <location>
        <begin position="1"/>
        <end position="22"/>
    </location>
</feature>